<gene>
    <name evidence="6" type="ORF">H8D96_03090</name>
</gene>
<dbReference type="GO" id="GO:0005829">
    <property type="term" value="C:cytosol"/>
    <property type="evidence" value="ECO:0007669"/>
    <property type="project" value="TreeGrafter"/>
</dbReference>
<comment type="caution">
    <text evidence="6">The sequence shown here is derived from an EMBL/GenBank/DDBJ whole genome shotgun (WGS) entry which is preliminary data.</text>
</comment>
<protein>
    <submittedName>
        <fullName evidence="6">Response regulator</fullName>
    </submittedName>
</protein>
<keyword evidence="1 4" id="KW-0597">Phosphoprotein</keyword>
<dbReference type="GO" id="GO:0032993">
    <property type="term" value="C:protein-DNA complex"/>
    <property type="evidence" value="ECO:0007669"/>
    <property type="project" value="TreeGrafter"/>
</dbReference>
<dbReference type="Proteomes" id="UP000605201">
    <property type="component" value="Unassembled WGS sequence"/>
</dbReference>
<dbReference type="InterPro" id="IPR001789">
    <property type="entry name" value="Sig_transdc_resp-reg_receiver"/>
</dbReference>
<organism evidence="6 7">
    <name type="scientific">Candidatus Desulfatibia vada</name>
    <dbReference type="NCBI Taxonomy" id="2841696"/>
    <lineage>
        <taxon>Bacteria</taxon>
        <taxon>Pseudomonadati</taxon>
        <taxon>Thermodesulfobacteriota</taxon>
        <taxon>Desulfobacteria</taxon>
        <taxon>Desulfobacterales</taxon>
        <taxon>Desulfobacterales incertae sedis</taxon>
        <taxon>Candidatus Desulfatibia</taxon>
    </lineage>
</organism>
<evidence type="ECO:0000256" key="2">
    <source>
        <dbReference type="ARBA" id="ARBA00023012"/>
    </source>
</evidence>
<evidence type="ECO:0000313" key="6">
    <source>
        <dbReference type="EMBL" id="MBC8430884.1"/>
    </source>
</evidence>
<dbReference type="GO" id="GO:0000976">
    <property type="term" value="F:transcription cis-regulatory region binding"/>
    <property type="evidence" value="ECO:0007669"/>
    <property type="project" value="TreeGrafter"/>
</dbReference>
<dbReference type="InterPro" id="IPR039420">
    <property type="entry name" value="WalR-like"/>
</dbReference>
<dbReference type="PANTHER" id="PTHR48111">
    <property type="entry name" value="REGULATOR OF RPOS"/>
    <property type="match status" value="1"/>
</dbReference>
<dbReference type="SUPFAM" id="SSF52172">
    <property type="entry name" value="CheY-like"/>
    <property type="match status" value="1"/>
</dbReference>
<dbReference type="CDD" id="cd17574">
    <property type="entry name" value="REC_OmpR"/>
    <property type="match status" value="1"/>
</dbReference>
<accession>A0A8J6NW31</accession>
<evidence type="ECO:0000256" key="4">
    <source>
        <dbReference type="PROSITE-ProRule" id="PRU00169"/>
    </source>
</evidence>
<reference evidence="6 7" key="1">
    <citation type="submission" date="2020-08" db="EMBL/GenBank/DDBJ databases">
        <title>Bridging the membrane lipid divide: bacteria of the FCB group superphylum have the potential to synthesize archaeal ether lipids.</title>
        <authorList>
            <person name="Villanueva L."/>
            <person name="Von Meijenfeldt F.A.B."/>
            <person name="Westbye A.B."/>
            <person name="Yadav S."/>
            <person name="Hopmans E.C."/>
            <person name="Dutilh B.E."/>
            <person name="Sinninghe Damste J.S."/>
        </authorList>
    </citation>
    <scope>NUCLEOTIDE SEQUENCE [LARGE SCALE GENOMIC DNA]</scope>
    <source>
        <strain evidence="6">NIOZ-UU17</strain>
    </source>
</reference>
<keyword evidence="3" id="KW-0238">DNA-binding</keyword>
<keyword evidence="2" id="KW-0902">Two-component regulatory system</keyword>
<dbReference type="Gene3D" id="3.40.50.2300">
    <property type="match status" value="1"/>
</dbReference>
<dbReference type="PANTHER" id="PTHR48111:SF40">
    <property type="entry name" value="PHOSPHATE REGULON TRANSCRIPTIONAL REGULATORY PROTEIN PHOB"/>
    <property type="match status" value="1"/>
</dbReference>
<dbReference type="GO" id="GO:0006355">
    <property type="term" value="P:regulation of DNA-templated transcription"/>
    <property type="evidence" value="ECO:0007669"/>
    <property type="project" value="TreeGrafter"/>
</dbReference>
<dbReference type="SMART" id="SM00448">
    <property type="entry name" value="REC"/>
    <property type="match status" value="1"/>
</dbReference>
<proteinExistence type="predicted"/>
<dbReference type="AlphaFoldDB" id="A0A8J6NW31"/>
<dbReference type="InterPro" id="IPR011006">
    <property type="entry name" value="CheY-like_superfamily"/>
</dbReference>
<dbReference type="Pfam" id="PF00072">
    <property type="entry name" value="Response_reg"/>
    <property type="match status" value="1"/>
</dbReference>
<evidence type="ECO:0000313" key="7">
    <source>
        <dbReference type="Proteomes" id="UP000605201"/>
    </source>
</evidence>
<dbReference type="PROSITE" id="PS50110">
    <property type="entry name" value="RESPONSE_REGULATORY"/>
    <property type="match status" value="1"/>
</dbReference>
<dbReference type="GO" id="GO:0000156">
    <property type="term" value="F:phosphorelay response regulator activity"/>
    <property type="evidence" value="ECO:0007669"/>
    <property type="project" value="TreeGrafter"/>
</dbReference>
<evidence type="ECO:0000259" key="5">
    <source>
        <dbReference type="PROSITE" id="PS50110"/>
    </source>
</evidence>
<sequence>MNTMKVLLVDDEEEFVATLAERLELREIQALVATDGESALALIEADTPQIVVLDIIMPGLGGLEVLKRIKAENPHIPVILLTGRGSTKEGIKGMQLGAVDYLMKPINIEELIKKMHAAIKGEVSLP</sequence>
<dbReference type="EMBL" id="JACNIG010000092">
    <property type="protein sequence ID" value="MBC8430884.1"/>
    <property type="molecule type" value="Genomic_DNA"/>
</dbReference>
<name>A0A8J6NW31_9BACT</name>
<evidence type="ECO:0000256" key="3">
    <source>
        <dbReference type="ARBA" id="ARBA00023125"/>
    </source>
</evidence>
<evidence type="ECO:0000256" key="1">
    <source>
        <dbReference type="ARBA" id="ARBA00022553"/>
    </source>
</evidence>
<feature type="domain" description="Response regulatory" evidence="5">
    <location>
        <begin position="5"/>
        <end position="119"/>
    </location>
</feature>
<feature type="modified residue" description="4-aspartylphosphate" evidence="4">
    <location>
        <position position="54"/>
    </location>
</feature>